<reference evidence="2" key="1">
    <citation type="journal article" date="2024" name="Gigascience">
        <title>Chromosome-level genome of the poultry shaft louse Menopon gallinae provides insight into the host-switching and adaptive evolution of parasitic lice.</title>
        <authorList>
            <person name="Xu Y."/>
            <person name="Ma L."/>
            <person name="Liu S."/>
            <person name="Liang Y."/>
            <person name="Liu Q."/>
            <person name="He Z."/>
            <person name="Tian L."/>
            <person name="Duan Y."/>
            <person name="Cai W."/>
            <person name="Li H."/>
            <person name="Song F."/>
        </authorList>
    </citation>
    <scope>NUCLEOTIDE SEQUENCE</scope>
    <source>
        <strain evidence="2">Cailab_2023a</strain>
    </source>
</reference>
<dbReference type="PANTHER" id="PTHR10666">
    <property type="entry name" value="UBIQUITIN"/>
    <property type="match status" value="1"/>
</dbReference>
<dbReference type="InterPro" id="IPR029071">
    <property type="entry name" value="Ubiquitin-like_domsf"/>
</dbReference>
<feature type="domain" description="Ubiquitin-like" evidence="1">
    <location>
        <begin position="18"/>
        <end position="94"/>
    </location>
</feature>
<name>A0AAW2H7B0_9NEOP</name>
<sequence length="115" mass="12628">MNSSTGETLICENEKPLMIVKIKLLTGREIEIDILPDDTVLSLKRKIQEEEFFPPAQQKLVYAGKVMAGDNDKLATYGIAPNSVVHMIVALRGGQVQMRGALPEHLPSPQNRGCA</sequence>
<dbReference type="EMBL" id="JARGDH010000006">
    <property type="protein sequence ID" value="KAL0265621.1"/>
    <property type="molecule type" value="Genomic_DNA"/>
</dbReference>
<dbReference type="PROSITE" id="PS50053">
    <property type="entry name" value="UBIQUITIN_2"/>
    <property type="match status" value="1"/>
</dbReference>
<dbReference type="SUPFAM" id="SSF54236">
    <property type="entry name" value="Ubiquitin-like"/>
    <property type="match status" value="1"/>
</dbReference>
<dbReference type="AlphaFoldDB" id="A0AAW2H7B0"/>
<dbReference type="InterPro" id="IPR019956">
    <property type="entry name" value="Ubiquitin_dom"/>
</dbReference>
<dbReference type="Pfam" id="PF00240">
    <property type="entry name" value="ubiquitin"/>
    <property type="match status" value="1"/>
</dbReference>
<dbReference type="PRINTS" id="PR00348">
    <property type="entry name" value="UBIQUITIN"/>
</dbReference>
<protein>
    <recommendedName>
        <fullName evidence="1">Ubiquitin-like domain-containing protein</fullName>
    </recommendedName>
</protein>
<dbReference type="InterPro" id="IPR050158">
    <property type="entry name" value="Ubiquitin_ubiquitin-like"/>
</dbReference>
<dbReference type="SMART" id="SM00213">
    <property type="entry name" value="UBQ"/>
    <property type="match status" value="1"/>
</dbReference>
<comment type="caution">
    <text evidence="2">The sequence shown here is derived from an EMBL/GenBank/DDBJ whole genome shotgun (WGS) entry which is preliminary data.</text>
</comment>
<evidence type="ECO:0000313" key="2">
    <source>
        <dbReference type="EMBL" id="KAL0265621.1"/>
    </source>
</evidence>
<dbReference type="InterPro" id="IPR000626">
    <property type="entry name" value="Ubiquitin-like_dom"/>
</dbReference>
<gene>
    <name evidence="2" type="ORF">PYX00_011334</name>
</gene>
<evidence type="ECO:0000259" key="1">
    <source>
        <dbReference type="PROSITE" id="PS50053"/>
    </source>
</evidence>
<dbReference type="Gene3D" id="3.10.20.90">
    <property type="entry name" value="Phosphatidylinositol 3-kinase Catalytic Subunit, Chain A, domain 1"/>
    <property type="match status" value="1"/>
</dbReference>
<proteinExistence type="predicted"/>
<organism evidence="2">
    <name type="scientific">Menopon gallinae</name>
    <name type="common">poultry shaft louse</name>
    <dbReference type="NCBI Taxonomy" id="328185"/>
    <lineage>
        <taxon>Eukaryota</taxon>
        <taxon>Metazoa</taxon>
        <taxon>Ecdysozoa</taxon>
        <taxon>Arthropoda</taxon>
        <taxon>Hexapoda</taxon>
        <taxon>Insecta</taxon>
        <taxon>Pterygota</taxon>
        <taxon>Neoptera</taxon>
        <taxon>Paraneoptera</taxon>
        <taxon>Psocodea</taxon>
        <taxon>Troctomorpha</taxon>
        <taxon>Phthiraptera</taxon>
        <taxon>Amblycera</taxon>
        <taxon>Menoponidae</taxon>
        <taxon>Menopon</taxon>
    </lineage>
</organism>
<accession>A0AAW2H7B0</accession>